<dbReference type="PANTHER" id="PTHR34717:SF1">
    <property type="entry name" value="EG:BACR7A4.20 PROTEIN"/>
    <property type="match status" value="1"/>
</dbReference>
<keyword evidence="1" id="KW-1133">Transmembrane helix</keyword>
<accession>A0A9P0FQ86</accession>
<dbReference type="OrthoDB" id="5798273at2759"/>
<feature type="transmembrane region" description="Helical" evidence="1">
    <location>
        <begin position="38"/>
        <end position="57"/>
    </location>
</feature>
<proteinExistence type="predicted"/>
<feature type="transmembrane region" description="Helical" evidence="1">
    <location>
        <begin position="63"/>
        <end position="88"/>
    </location>
</feature>
<sequence>MKYCKSLPTVQVPSYLQYKYYIVYLSKRSHIVTYRTKMSLTLAVGGFFIILFIYNFIKKEPKPIFGIYAVPGKWYYVKYVFFSAIYFFRKYSASGSKNRAGQGAKAMTDVTLMDRAQQLSDDAKAFDAIFFISSKSEGDKGVYVIAGCERRPLGMCNGLFYIGLPNKGLLCSKKIPDTVLFGAEPGKFGAEGIKMTPVVPMEKWTISYKGQMWYQNDPDKMVEVDFFGEWKATSKYFDFDSDLYPPAVIKSIAREKWSRQYFEGLKTAHQSHYEQFGSLKCKFKIENESYEYTLPSFRDHSFGTKRDWTLMHRYAFHHIFLEDGTSVSVGVICQPSTASVFEVGVLALPNGEVLPVKWVDLKLYQHGEDGTAPRDYAFVFKAGDEEYTVQVVVEHESVHYVSSDWDARMVERFCKFVVNNVPGRGVSEFHYRHKDGRPETVAKDDPEWYRKMCHKI</sequence>
<evidence type="ECO:0000313" key="2">
    <source>
        <dbReference type="EMBL" id="CAH0584514.1"/>
    </source>
</evidence>
<dbReference type="AlphaFoldDB" id="A0A9P0FQ86"/>
<keyword evidence="1" id="KW-0812">Transmembrane</keyword>
<organism evidence="2 3">
    <name type="scientific">Chrysodeixis includens</name>
    <name type="common">Soybean looper</name>
    <name type="synonym">Pseudoplusia includens</name>
    <dbReference type="NCBI Taxonomy" id="689277"/>
    <lineage>
        <taxon>Eukaryota</taxon>
        <taxon>Metazoa</taxon>
        <taxon>Ecdysozoa</taxon>
        <taxon>Arthropoda</taxon>
        <taxon>Hexapoda</taxon>
        <taxon>Insecta</taxon>
        <taxon>Pterygota</taxon>
        <taxon>Neoptera</taxon>
        <taxon>Endopterygota</taxon>
        <taxon>Lepidoptera</taxon>
        <taxon>Glossata</taxon>
        <taxon>Ditrysia</taxon>
        <taxon>Noctuoidea</taxon>
        <taxon>Noctuidae</taxon>
        <taxon>Plusiinae</taxon>
        <taxon>Chrysodeixis</taxon>
    </lineage>
</organism>
<keyword evidence="3" id="KW-1185">Reference proteome</keyword>
<name>A0A9P0FQ86_CHRIL</name>
<evidence type="ECO:0000256" key="1">
    <source>
        <dbReference type="SAM" id="Phobius"/>
    </source>
</evidence>
<gene>
    <name evidence="2" type="ORF">CINC_LOCUS2694</name>
</gene>
<keyword evidence="1" id="KW-0472">Membrane</keyword>
<reference evidence="2" key="1">
    <citation type="submission" date="2021-12" db="EMBL/GenBank/DDBJ databases">
        <authorList>
            <person name="King R."/>
        </authorList>
    </citation>
    <scope>NUCLEOTIDE SEQUENCE</scope>
</reference>
<protein>
    <submittedName>
        <fullName evidence="2">Uncharacterized protein</fullName>
    </submittedName>
</protein>
<dbReference type="EMBL" id="LR824016">
    <property type="protein sequence ID" value="CAH0584514.1"/>
    <property type="molecule type" value="Genomic_DNA"/>
</dbReference>
<dbReference type="PANTHER" id="PTHR34717">
    <property type="entry name" value="EG:BACR7A4.20 PROTEIN"/>
    <property type="match status" value="1"/>
</dbReference>
<dbReference type="Proteomes" id="UP001154114">
    <property type="component" value="Chromosome 13"/>
</dbReference>
<evidence type="ECO:0000313" key="3">
    <source>
        <dbReference type="Proteomes" id="UP001154114"/>
    </source>
</evidence>